<reference evidence="6 7" key="2">
    <citation type="journal article" date="2010" name="Stand. Genomic Sci.">
        <title>Complete genome sequence of Desulfohalobium retbaense type strain (HR(100)).</title>
        <authorList>
            <person name="Spring S."/>
            <person name="Nolan M."/>
            <person name="Lapidus A."/>
            <person name="Glavina Del Rio T."/>
            <person name="Copeland A."/>
            <person name="Tice H."/>
            <person name="Cheng J.F."/>
            <person name="Lucas S."/>
            <person name="Land M."/>
            <person name="Chen F."/>
            <person name="Bruce D."/>
            <person name="Goodwin L."/>
            <person name="Pitluck S."/>
            <person name="Ivanova N."/>
            <person name="Mavromatis K."/>
            <person name="Mikhailova N."/>
            <person name="Pati A."/>
            <person name="Chen A."/>
            <person name="Palaniappan K."/>
            <person name="Hauser L."/>
            <person name="Chang Y.J."/>
            <person name="Jeffries C.D."/>
            <person name="Munk C."/>
            <person name="Kiss H."/>
            <person name="Chain P."/>
            <person name="Han C."/>
            <person name="Brettin T."/>
            <person name="Detter J.C."/>
            <person name="Schuler E."/>
            <person name="Goker M."/>
            <person name="Rohde M."/>
            <person name="Bristow J."/>
            <person name="Eisen J.A."/>
            <person name="Markowitz V."/>
            <person name="Hugenholtz P."/>
            <person name="Kyrpides N.C."/>
            <person name="Klenk H.P."/>
        </authorList>
    </citation>
    <scope>NUCLEOTIDE SEQUENCE [LARGE SCALE GENOMIC DNA]</scope>
    <source>
        <strain evidence="7">ATCC 49802 / DSM 20745 / S 6022</strain>
    </source>
</reference>
<dbReference type="KEGG" id="sti:Sthe_1501"/>
<dbReference type="PANTHER" id="PTHR35005">
    <property type="entry name" value="3-DEHYDRO-SCYLLO-INOSOSE HYDROLASE"/>
    <property type="match status" value="1"/>
</dbReference>
<dbReference type="EMBL" id="CP001823">
    <property type="protein sequence ID" value="ACZ38936.1"/>
    <property type="molecule type" value="Genomic_DNA"/>
</dbReference>
<dbReference type="Gene3D" id="3.40.50.10310">
    <property type="entry name" value="Creatininase"/>
    <property type="match status" value="1"/>
</dbReference>
<dbReference type="STRING" id="479434.Sthe_1501"/>
<gene>
    <name evidence="6" type="ordered locus">Sthe_1501</name>
</gene>
<dbReference type="HOGENOM" id="CLU_055029_2_1_0"/>
<keyword evidence="4" id="KW-0862">Zinc</keyword>
<comment type="cofactor">
    <cofactor evidence="1">
        <name>Zn(2+)</name>
        <dbReference type="ChEBI" id="CHEBI:29105"/>
    </cofactor>
</comment>
<name>D1C3W9_SPHTD</name>
<dbReference type="Pfam" id="PF02633">
    <property type="entry name" value="Creatininase"/>
    <property type="match status" value="1"/>
</dbReference>
<evidence type="ECO:0000256" key="2">
    <source>
        <dbReference type="ARBA" id="ARBA00022723"/>
    </source>
</evidence>
<evidence type="ECO:0000256" key="1">
    <source>
        <dbReference type="ARBA" id="ARBA00001947"/>
    </source>
</evidence>
<accession>D1C3W9</accession>
<reference evidence="7" key="1">
    <citation type="submission" date="2009-11" db="EMBL/GenBank/DDBJ databases">
        <title>The complete chromosome 1 of Sphaerobacter thermophilus DSM 20745.</title>
        <authorList>
            <person name="Lucas S."/>
            <person name="Copeland A."/>
            <person name="Lapidus A."/>
            <person name="Glavina del Rio T."/>
            <person name="Dalin E."/>
            <person name="Tice H."/>
            <person name="Bruce D."/>
            <person name="Goodwin L."/>
            <person name="Pitluck S."/>
            <person name="Kyrpides N."/>
            <person name="Mavromatis K."/>
            <person name="Ivanova N."/>
            <person name="Mikhailova N."/>
            <person name="LaButti K.M."/>
            <person name="Clum A."/>
            <person name="Sun H.I."/>
            <person name="Brettin T."/>
            <person name="Detter J.C."/>
            <person name="Han C."/>
            <person name="Larimer F."/>
            <person name="Land M."/>
            <person name="Hauser L."/>
            <person name="Markowitz V."/>
            <person name="Cheng J.F."/>
            <person name="Hugenholtz P."/>
            <person name="Woyke T."/>
            <person name="Wu D."/>
            <person name="Steenblock K."/>
            <person name="Schneider S."/>
            <person name="Pukall R."/>
            <person name="Goeker M."/>
            <person name="Klenk H.P."/>
            <person name="Eisen J.A."/>
        </authorList>
    </citation>
    <scope>NUCLEOTIDE SEQUENCE [LARGE SCALE GENOMIC DNA]</scope>
    <source>
        <strain evidence="7">ATCC 49802 / DSM 20745 / S 6022</strain>
    </source>
</reference>
<dbReference type="InParanoid" id="D1C3W9"/>
<dbReference type="eggNOG" id="COG1402">
    <property type="taxonomic scope" value="Bacteria"/>
</dbReference>
<dbReference type="SUPFAM" id="SSF102215">
    <property type="entry name" value="Creatininase"/>
    <property type="match status" value="1"/>
</dbReference>
<dbReference type="InterPro" id="IPR003785">
    <property type="entry name" value="Creatininase/forma_Hydrolase"/>
</dbReference>
<dbReference type="InterPro" id="IPR024087">
    <property type="entry name" value="Creatininase-like_sf"/>
</dbReference>
<evidence type="ECO:0000256" key="3">
    <source>
        <dbReference type="ARBA" id="ARBA00022801"/>
    </source>
</evidence>
<dbReference type="GO" id="GO:0016811">
    <property type="term" value="F:hydrolase activity, acting on carbon-nitrogen (but not peptide) bonds, in linear amides"/>
    <property type="evidence" value="ECO:0007669"/>
    <property type="project" value="TreeGrafter"/>
</dbReference>
<dbReference type="GO" id="GO:0046872">
    <property type="term" value="F:metal ion binding"/>
    <property type="evidence" value="ECO:0007669"/>
    <property type="project" value="UniProtKB-KW"/>
</dbReference>
<evidence type="ECO:0000256" key="4">
    <source>
        <dbReference type="ARBA" id="ARBA00022833"/>
    </source>
</evidence>
<protein>
    <submittedName>
        <fullName evidence="6">Creatininase</fullName>
    </submittedName>
</protein>
<keyword evidence="7" id="KW-1185">Reference proteome</keyword>
<evidence type="ECO:0000313" key="6">
    <source>
        <dbReference type="EMBL" id="ACZ38936.1"/>
    </source>
</evidence>
<evidence type="ECO:0000313" key="7">
    <source>
        <dbReference type="Proteomes" id="UP000002027"/>
    </source>
</evidence>
<comment type="similarity">
    <text evidence="5">Belongs to the creatininase superfamily.</text>
</comment>
<dbReference type="Proteomes" id="UP000002027">
    <property type="component" value="Chromosome 1"/>
</dbReference>
<keyword evidence="2" id="KW-0479">Metal-binding</keyword>
<evidence type="ECO:0000256" key="5">
    <source>
        <dbReference type="ARBA" id="ARBA00024029"/>
    </source>
</evidence>
<dbReference type="GO" id="GO:0009231">
    <property type="term" value="P:riboflavin biosynthetic process"/>
    <property type="evidence" value="ECO:0007669"/>
    <property type="project" value="TreeGrafter"/>
</dbReference>
<sequence length="260" mass="28513">MAQDSGALMLADLSWPEIRDIRNQVELVLLPVGSNEQHGPNLAVKMDIAASTEFCRRASARMAPRVAVAPPVPWGVSFHHMNFPGTITLSTETFVQVLVEVIASLHHHGFERFLIVNGHGGNIPAMGVAVVRAREELDVPFVGACSYFSFPDPEIAKRHVTSEVTGHACEVEVATAMELVPDVVKRDALAPGELTELAREFRREAQKYNVSIPYRFDQITRNGALGDATKATPEFGRELVESALDNFVRFCENLIAANPV</sequence>
<keyword evidence="3" id="KW-0378">Hydrolase</keyword>
<dbReference type="PANTHER" id="PTHR35005:SF1">
    <property type="entry name" value="2-AMINO-5-FORMYLAMINO-6-RIBOSYLAMINOPYRIMIDIN-4(3H)-ONE 5'-MONOPHOSPHATE DEFORMYLASE"/>
    <property type="match status" value="1"/>
</dbReference>
<dbReference type="RefSeq" id="WP_012871983.1">
    <property type="nucleotide sequence ID" value="NC_013523.1"/>
</dbReference>
<proteinExistence type="inferred from homology"/>
<dbReference type="AlphaFoldDB" id="D1C3W9"/>
<organism evidence="6 7">
    <name type="scientific">Sphaerobacter thermophilus (strain ATCC 49802 / DSM 20745 / KCCM 41009 / NCIMB 13125 / S 6022)</name>
    <dbReference type="NCBI Taxonomy" id="479434"/>
    <lineage>
        <taxon>Bacteria</taxon>
        <taxon>Pseudomonadati</taxon>
        <taxon>Thermomicrobiota</taxon>
        <taxon>Thermomicrobia</taxon>
        <taxon>Sphaerobacterales</taxon>
        <taxon>Sphaerobacterineae</taxon>
        <taxon>Sphaerobacteraceae</taxon>
        <taxon>Sphaerobacter</taxon>
    </lineage>
</organism>